<dbReference type="Proteomes" id="UP000756132">
    <property type="component" value="Chromosome 9"/>
</dbReference>
<name>A0A9Q8UTA8_PASFU</name>
<dbReference type="AlphaFoldDB" id="A0A9Q8UTA8"/>
<evidence type="ECO:0000313" key="2">
    <source>
        <dbReference type="EMBL" id="UJO21612.1"/>
    </source>
</evidence>
<feature type="region of interest" description="Disordered" evidence="1">
    <location>
        <begin position="51"/>
        <end position="71"/>
    </location>
</feature>
<evidence type="ECO:0000313" key="3">
    <source>
        <dbReference type="Proteomes" id="UP000756132"/>
    </source>
</evidence>
<dbReference type="EMBL" id="CP090171">
    <property type="protein sequence ID" value="UJO21612.1"/>
    <property type="molecule type" value="Genomic_DNA"/>
</dbReference>
<sequence>MSANSAYRRVGKESYTYQITTSSTDYDHKQDQYTSYFGPIRTMFRRSGSYKGFDTTSPRSTSVASNGSSKSGKAWQWLHDINEKHDRLIKRLHLAPDRPRRRSPAIDIMPSYTQLGY</sequence>
<proteinExistence type="predicted"/>
<reference evidence="2" key="1">
    <citation type="submission" date="2021-12" db="EMBL/GenBank/DDBJ databases">
        <authorList>
            <person name="Zaccaron A."/>
            <person name="Stergiopoulos I."/>
        </authorList>
    </citation>
    <scope>NUCLEOTIDE SEQUENCE</scope>
    <source>
        <strain evidence="2">Race5_Kim</strain>
    </source>
</reference>
<dbReference type="KEGG" id="ffu:CLAFUR5_09763"/>
<dbReference type="RefSeq" id="XP_047765978.1">
    <property type="nucleotide sequence ID" value="XM_047908911.1"/>
</dbReference>
<evidence type="ECO:0000256" key="1">
    <source>
        <dbReference type="SAM" id="MobiDB-lite"/>
    </source>
</evidence>
<keyword evidence="3" id="KW-1185">Reference proteome</keyword>
<accession>A0A9Q8UTA8</accession>
<gene>
    <name evidence="2" type="ORF">CLAFUR5_09763</name>
</gene>
<dbReference type="GeneID" id="71989641"/>
<reference evidence="2" key="2">
    <citation type="journal article" date="2022" name="Microb. Genom.">
        <title>A chromosome-scale genome assembly of the tomato pathogen Cladosporium fulvum reveals a compartmentalized genome architecture and the presence of a dispensable chromosome.</title>
        <authorList>
            <person name="Zaccaron A.Z."/>
            <person name="Chen L.H."/>
            <person name="Samaras A."/>
            <person name="Stergiopoulos I."/>
        </authorList>
    </citation>
    <scope>NUCLEOTIDE SEQUENCE</scope>
    <source>
        <strain evidence="2">Race5_Kim</strain>
    </source>
</reference>
<protein>
    <submittedName>
        <fullName evidence="2">Uncharacterized protein</fullName>
    </submittedName>
</protein>
<feature type="compositionally biased region" description="Polar residues" evidence="1">
    <location>
        <begin position="54"/>
        <end position="71"/>
    </location>
</feature>
<organism evidence="2 3">
    <name type="scientific">Passalora fulva</name>
    <name type="common">Tomato leaf mold</name>
    <name type="synonym">Cladosporium fulvum</name>
    <dbReference type="NCBI Taxonomy" id="5499"/>
    <lineage>
        <taxon>Eukaryota</taxon>
        <taxon>Fungi</taxon>
        <taxon>Dikarya</taxon>
        <taxon>Ascomycota</taxon>
        <taxon>Pezizomycotina</taxon>
        <taxon>Dothideomycetes</taxon>
        <taxon>Dothideomycetidae</taxon>
        <taxon>Mycosphaerellales</taxon>
        <taxon>Mycosphaerellaceae</taxon>
        <taxon>Fulvia</taxon>
    </lineage>
</organism>